<dbReference type="Pfam" id="PF00484">
    <property type="entry name" value="Pro_CA"/>
    <property type="match status" value="1"/>
</dbReference>
<gene>
    <name evidence="3" type="ORF">SAMN04488111_1504</name>
</gene>
<evidence type="ECO:0000313" key="4">
    <source>
        <dbReference type="Proteomes" id="UP000198412"/>
    </source>
</evidence>
<feature type="binding site" evidence="2">
    <location>
        <position position="58"/>
    </location>
    <ligand>
        <name>Zn(2+)</name>
        <dbReference type="ChEBI" id="CHEBI:29105"/>
    </ligand>
</feature>
<comment type="cofactor">
    <cofactor evidence="2">
        <name>Zn(2+)</name>
        <dbReference type="ChEBI" id="CHEBI:29105"/>
    </cofactor>
    <text evidence="2">Binds 1 zinc ion per subunit.</text>
</comment>
<dbReference type="GO" id="GO:0004089">
    <property type="term" value="F:carbonate dehydratase activity"/>
    <property type="evidence" value="ECO:0007669"/>
    <property type="project" value="InterPro"/>
</dbReference>
<feature type="binding site" evidence="2">
    <location>
        <position position="60"/>
    </location>
    <ligand>
        <name>Zn(2+)</name>
        <dbReference type="ChEBI" id="CHEBI:29105"/>
    </ligand>
</feature>
<dbReference type="SUPFAM" id="SSF53056">
    <property type="entry name" value="beta-carbonic anhydrase, cab"/>
    <property type="match status" value="1"/>
</dbReference>
<dbReference type="SMART" id="SM00947">
    <property type="entry name" value="Pro_CA"/>
    <property type="match status" value="1"/>
</dbReference>
<protein>
    <submittedName>
        <fullName evidence="3">Carbonic anhydrase</fullName>
    </submittedName>
</protein>
<dbReference type="EMBL" id="FZNX01000002">
    <property type="protein sequence ID" value="SNR53035.1"/>
    <property type="molecule type" value="Genomic_DNA"/>
</dbReference>
<dbReference type="OrthoDB" id="9797527at2"/>
<evidence type="ECO:0000256" key="1">
    <source>
        <dbReference type="ARBA" id="ARBA00006217"/>
    </source>
</evidence>
<dbReference type="Proteomes" id="UP000198412">
    <property type="component" value="Unassembled WGS sequence"/>
</dbReference>
<keyword evidence="2" id="KW-0479">Metal-binding</keyword>
<keyword evidence="4" id="KW-1185">Reference proteome</keyword>
<evidence type="ECO:0000313" key="3">
    <source>
        <dbReference type="EMBL" id="SNR53035.1"/>
    </source>
</evidence>
<dbReference type="GO" id="GO:0008270">
    <property type="term" value="F:zinc ion binding"/>
    <property type="evidence" value="ECO:0007669"/>
    <property type="project" value="InterPro"/>
</dbReference>
<feature type="binding site" evidence="2">
    <location>
        <position position="111"/>
    </location>
    <ligand>
        <name>Zn(2+)</name>
        <dbReference type="ChEBI" id="CHEBI:29105"/>
    </ligand>
</feature>
<dbReference type="PANTHER" id="PTHR11002:SF79">
    <property type="entry name" value="CARBONIC ANHYDRASE 2"/>
    <property type="match status" value="1"/>
</dbReference>
<dbReference type="Gene3D" id="3.40.1050.10">
    <property type="entry name" value="Carbonic anhydrase"/>
    <property type="match status" value="1"/>
</dbReference>
<dbReference type="AlphaFoldDB" id="A0A238X248"/>
<dbReference type="PANTHER" id="PTHR11002">
    <property type="entry name" value="CARBONIC ANHYDRASE"/>
    <property type="match status" value="1"/>
</dbReference>
<comment type="similarity">
    <text evidence="1">Belongs to the beta-class carbonic anhydrase family.</text>
</comment>
<dbReference type="RefSeq" id="WP_089377819.1">
    <property type="nucleotide sequence ID" value="NZ_FZNX01000002.1"/>
</dbReference>
<dbReference type="InterPro" id="IPR001765">
    <property type="entry name" value="Carbonic_anhydrase"/>
</dbReference>
<evidence type="ECO:0000256" key="2">
    <source>
        <dbReference type="PIRSR" id="PIRSR601765-1"/>
    </source>
</evidence>
<sequence length="209" mass="22801">MKAHTKETQATMTPEKSLQFLKEGNIRFQNNLKANRNLLEQVNDTSEGQFPFATILSCIDSRVSAELVFDQGLGDIFSVRIAGNFVNEDILGSMEFACKLAGTELIVVLGHTSCGAVKGACDDAKLGNLTSMLAKIKPAVEAIKEPKDPNLRNSKNSEFVDNVATKNVQLTIDRILKESPVLAEMQSKGEIKIVGAMYDINTGAVDFFE</sequence>
<dbReference type="InterPro" id="IPR036874">
    <property type="entry name" value="Carbonic_anhydrase_sf"/>
</dbReference>
<name>A0A238X248_9FLAO</name>
<organism evidence="3 4">
    <name type="scientific">Lutibacter flavus</name>
    <dbReference type="NCBI Taxonomy" id="691689"/>
    <lineage>
        <taxon>Bacteria</taxon>
        <taxon>Pseudomonadati</taxon>
        <taxon>Bacteroidota</taxon>
        <taxon>Flavobacteriia</taxon>
        <taxon>Flavobacteriales</taxon>
        <taxon>Flavobacteriaceae</taxon>
        <taxon>Lutibacter</taxon>
    </lineage>
</organism>
<reference evidence="4" key="1">
    <citation type="submission" date="2017-06" db="EMBL/GenBank/DDBJ databases">
        <authorList>
            <person name="Varghese N."/>
            <person name="Submissions S."/>
        </authorList>
    </citation>
    <scope>NUCLEOTIDE SEQUENCE [LARGE SCALE GENOMIC DNA]</scope>
    <source>
        <strain evidence="4">DSM 27993</strain>
    </source>
</reference>
<dbReference type="CDD" id="cd03378">
    <property type="entry name" value="beta_CA_cladeC"/>
    <property type="match status" value="1"/>
</dbReference>
<keyword evidence="2" id="KW-0862">Zinc</keyword>
<proteinExistence type="inferred from homology"/>
<dbReference type="NCBIfam" id="NF011765">
    <property type="entry name" value="PRK15219.1"/>
    <property type="match status" value="1"/>
</dbReference>
<feature type="binding site" evidence="2">
    <location>
        <position position="114"/>
    </location>
    <ligand>
        <name>Zn(2+)</name>
        <dbReference type="ChEBI" id="CHEBI:29105"/>
    </ligand>
</feature>
<accession>A0A238X248</accession>